<evidence type="ECO:0000313" key="3">
    <source>
        <dbReference type="Proteomes" id="UP000593564"/>
    </source>
</evidence>
<proteinExistence type="predicted"/>
<evidence type="ECO:0000259" key="1">
    <source>
        <dbReference type="Pfam" id="PF24347"/>
    </source>
</evidence>
<reference evidence="2 3" key="2">
    <citation type="submission" date="2020-07" db="EMBL/GenBank/DDBJ databases">
        <title>Genome assembly of wild tea tree DASZ reveals pedigree and selection history of tea varieties.</title>
        <authorList>
            <person name="Zhang W."/>
        </authorList>
    </citation>
    <scope>NUCLEOTIDE SEQUENCE [LARGE SCALE GENOMIC DNA]</scope>
    <source>
        <strain evidence="3">cv. G240</strain>
        <tissue evidence="2">Leaf</tissue>
    </source>
</reference>
<comment type="caution">
    <text evidence="2">The sequence shown here is derived from an EMBL/GenBank/DDBJ whole genome shotgun (WGS) entry which is preliminary data.</text>
</comment>
<feature type="domain" description="FIGL1 N-terminal" evidence="1">
    <location>
        <begin position="7"/>
        <end position="80"/>
    </location>
</feature>
<accession>A0A7J7HVG5</accession>
<name>A0A7J7HVG5_CAMSI</name>
<dbReference type="EMBL" id="JACBKZ010000002">
    <property type="protein sequence ID" value="KAF5956221.1"/>
    <property type="molecule type" value="Genomic_DNA"/>
</dbReference>
<evidence type="ECO:0000313" key="2">
    <source>
        <dbReference type="EMBL" id="KAF5956221.1"/>
    </source>
</evidence>
<keyword evidence="3" id="KW-1185">Reference proteome</keyword>
<reference evidence="3" key="1">
    <citation type="journal article" date="2020" name="Nat. Commun.">
        <title>Genome assembly of wild tea tree DASZ reveals pedigree and selection history of tea varieties.</title>
        <authorList>
            <person name="Zhang W."/>
            <person name="Zhang Y."/>
            <person name="Qiu H."/>
            <person name="Guo Y."/>
            <person name="Wan H."/>
            <person name="Zhang X."/>
            <person name="Scossa F."/>
            <person name="Alseekh S."/>
            <person name="Zhang Q."/>
            <person name="Wang P."/>
            <person name="Xu L."/>
            <person name="Schmidt M.H."/>
            <person name="Jia X."/>
            <person name="Li D."/>
            <person name="Zhu A."/>
            <person name="Guo F."/>
            <person name="Chen W."/>
            <person name="Ni D."/>
            <person name="Usadel B."/>
            <person name="Fernie A.R."/>
            <person name="Wen W."/>
        </authorList>
    </citation>
    <scope>NUCLEOTIDE SEQUENCE [LARGE SCALE GENOMIC DNA]</scope>
    <source>
        <strain evidence="3">cv. G240</strain>
    </source>
</reference>
<dbReference type="InterPro" id="IPR056224">
    <property type="entry name" value="FIGL1_N"/>
</dbReference>
<gene>
    <name evidence="2" type="ORF">HYC85_003446</name>
</gene>
<dbReference type="Pfam" id="PF24347">
    <property type="entry name" value="FIGL1_N"/>
    <property type="match status" value="1"/>
</dbReference>
<sequence>MEEESKVCWRKEVNKNIKRLYSLLFGADHALQKRDFTSTQVLTLRLVSFLDSQSHTDVNEAFIRPVRRDALSKINTARRSTFVPKFWYLKS</sequence>
<dbReference type="AlphaFoldDB" id="A0A7J7HVG5"/>
<organism evidence="2 3">
    <name type="scientific">Camellia sinensis</name>
    <name type="common">Tea plant</name>
    <name type="synonym">Thea sinensis</name>
    <dbReference type="NCBI Taxonomy" id="4442"/>
    <lineage>
        <taxon>Eukaryota</taxon>
        <taxon>Viridiplantae</taxon>
        <taxon>Streptophyta</taxon>
        <taxon>Embryophyta</taxon>
        <taxon>Tracheophyta</taxon>
        <taxon>Spermatophyta</taxon>
        <taxon>Magnoliopsida</taxon>
        <taxon>eudicotyledons</taxon>
        <taxon>Gunneridae</taxon>
        <taxon>Pentapetalae</taxon>
        <taxon>asterids</taxon>
        <taxon>Ericales</taxon>
        <taxon>Theaceae</taxon>
        <taxon>Camellia</taxon>
    </lineage>
</organism>
<protein>
    <recommendedName>
        <fullName evidence="1">FIGL1 N-terminal domain-containing protein</fullName>
    </recommendedName>
</protein>
<dbReference type="Proteomes" id="UP000593564">
    <property type="component" value="Unassembled WGS sequence"/>
</dbReference>